<dbReference type="EMBL" id="QJKJ01004732">
    <property type="protein sequence ID" value="RDX92956.1"/>
    <property type="molecule type" value="Genomic_DNA"/>
</dbReference>
<dbReference type="Proteomes" id="UP000257109">
    <property type="component" value="Unassembled WGS sequence"/>
</dbReference>
<reference evidence="2" key="1">
    <citation type="submission" date="2018-05" db="EMBL/GenBank/DDBJ databases">
        <title>Draft genome of Mucuna pruriens seed.</title>
        <authorList>
            <person name="Nnadi N.E."/>
            <person name="Vos R."/>
            <person name="Hasami M.H."/>
            <person name="Devisetty U.K."/>
            <person name="Aguiy J.C."/>
        </authorList>
    </citation>
    <scope>NUCLEOTIDE SEQUENCE [LARGE SCALE GENOMIC DNA]</scope>
    <source>
        <strain evidence="2">JCA_2017</strain>
    </source>
</reference>
<proteinExistence type="predicted"/>
<gene>
    <name evidence="2" type="ORF">CR513_24853</name>
</gene>
<dbReference type="AlphaFoldDB" id="A0A371GR69"/>
<feature type="compositionally biased region" description="Basic and acidic residues" evidence="1">
    <location>
        <begin position="133"/>
        <end position="150"/>
    </location>
</feature>
<protein>
    <submittedName>
        <fullName evidence="2">Uncharacterized protein</fullName>
    </submittedName>
</protein>
<name>A0A371GR69_MUCPR</name>
<accession>A0A371GR69</accession>
<feature type="non-terminal residue" evidence="2">
    <location>
        <position position="1"/>
    </location>
</feature>
<evidence type="ECO:0000313" key="2">
    <source>
        <dbReference type="EMBL" id="RDX92956.1"/>
    </source>
</evidence>
<keyword evidence="3" id="KW-1185">Reference proteome</keyword>
<evidence type="ECO:0000313" key="3">
    <source>
        <dbReference type="Proteomes" id="UP000257109"/>
    </source>
</evidence>
<feature type="region of interest" description="Disordered" evidence="1">
    <location>
        <begin position="124"/>
        <end position="150"/>
    </location>
</feature>
<sequence length="150" mass="17907">MPRKVIWARGIRSLKYHQLRSKNWAIICKERPNRMDVEAITSRRLLTLKIVELGCAQKRKIYRKQPKKKLTHSLSVCTLHSCITLYDAYKEREIPTLQGPITRERLRRIQEEFHKDMITIKAKEEGYGGNYREQGRSSHSSKEDEERRKR</sequence>
<comment type="caution">
    <text evidence="2">The sequence shown here is derived from an EMBL/GenBank/DDBJ whole genome shotgun (WGS) entry which is preliminary data.</text>
</comment>
<organism evidence="2 3">
    <name type="scientific">Mucuna pruriens</name>
    <name type="common">Velvet bean</name>
    <name type="synonym">Dolichos pruriens</name>
    <dbReference type="NCBI Taxonomy" id="157652"/>
    <lineage>
        <taxon>Eukaryota</taxon>
        <taxon>Viridiplantae</taxon>
        <taxon>Streptophyta</taxon>
        <taxon>Embryophyta</taxon>
        <taxon>Tracheophyta</taxon>
        <taxon>Spermatophyta</taxon>
        <taxon>Magnoliopsida</taxon>
        <taxon>eudicotyledons</taxon>
        <taxon>Gunneridae</taxon>
        <taxon>Pentapetalae</taxon>
        <taxon>rosids</taxon>
        <taxon>fabids</taxon>
        <taxon>Fabales</taxon>
        <taxon>Fabaceae</taxon>
        <taxon>Papilionoideae</taxon>
        <taxon>50 kb inversion clade</taxon>
        <taxon>NPAAA clade</taxon>
        <taxon>indigoferoid/millettioid clade</taxon>
        <taxon>Phaseoleae</taxon>
        <taxon>Mucuna</taxon>
    </lineage>
</organism>
<evidence type="ECO:0000256" key="1">
    <source>
        <dbReference type="SAM" id="MobiDB-lite"/>
    </source>
</evidence>